<keyword evidence="2" id="KW-1185">Reference proteome</keyword>
<accession>A0ABQ0B1R5</accession>
<name>A0ABQ0B1R5_9FIRM</name>
<protein>
    <submittedName>
        <fullName evidence="1">Uncharacterized protein</fullName>
    </submittedName>
</protein>
<dbReference type="RefSeq" id="WP_390470826.1">
    <property type="nucleotide sequence ID" value="NZ_BAABXL010000001.1"/>
</dbReference>
<dbReference type="Proteomes" id="UP001600894">
    <property type="component" value="Unassembled WGS sequence"/>
</dbReference>
<organism evidence="1 2">
    <name type="scientific">Enterocloster alcoholdehydrogenati</name>
    <dbReference type="NCBI Taxonomy" id="2547410"/>
    <lineage>
        <taxon>Bacteria</taxon>
        <taxon>Bacillati</taxon>
        <taxon>Bacillota</taxon>
        <taxon>Clostridia</taxon>
        <taxon>Lachnospirales</taxon>
        <taxon>Lachnospiraceae</taxon>
        <taxon>Enterocloster</taxon>
    </lineage>
</organism>
<gene>
    <name evidence="1" type="ORF">F130042H8_32620</name>
</gene>
<sequence length="92" mass="10943">MPRGHRTEGFPSHIEYFRTPRKKKKAVSIAKKKSVKQNMVKKKYTNTPLERYKMANECTYFDKNTNKCDLLETGHCKILERYECALKDIEKK</sequence>
<evidence type="ECO:0000313" key="1">
    <source>
        <dbReference type="EMBL" id="GAA6270202.1"/>
    </source>
</evidence>
<comment type="caution">
    <text evidence="1">The sequence shown here is derived from an EMBL/GenBank/DDBJ whole genome shotgun (WGS) entry which is preliminary data.</text>
</comment>
<dbReference type="EMBL" id="BAABXL010000001">
    <property type="protein sequence ID" value="GAA6270202.1"/>
    <property type="molecule type" value="Genomic_DNA"/>
</dbReference>
<reference evidence="1 2" key="1">
    <citation type="submission" date="2024-04" db="EMBL/GenBank/DDBJ databases">
        <title>Defined microbial consortia suppress multidrug-resistant proinflammatory Enterobacteriaceae via ecological control.</title>
        <authorList>
            <person name="Furuichi M."/>
            <person name="Kawaguchi T."/>
            <person name="Pust M."/>
            <person name="Yasuma K."/>
            <person name="Plichta D."/>
            <person name="Hasegawa N."/>
            <person name="Ohya T."/>
            <person name="Bhattarai S."/>
            <person name="Sasajima S."/>
            <person name="Aoto Y."/>
            <person name="Tuganbaev T."/>
            <person name="Yaginuma M."/>
            <person name="Ueda M."/>
            <person name="Okahashi N."/>
            <person name="Amafuji K."/>
            <person name="Kiridooshi Y."/>
            <person name="Sugita K."/>
            <person name="Strazar M."/>
            <person name="Skelly A."/>
            <person name="Suda W."/>
            <person name="Hattori M."/>
            <person name="Nakamoto N."/>
            <person name="Caballero S."/>
            <person name="Norman J."/>
            <person name="Olle B."/>
            <person name="Tanoue T."/>
            <person name="Arita M."/>
            <person name="Bucci V."/>
            <person name="Atarashi K."/>
            <person name="Xavier R."/>
            <person name="Honda K."/>
        </authorList>
    </citation>
    <scope>NUCLEOTIDE SEQUENCE [LARGE SCALE GENOMIC DNA]</scope>
    <source>
        <strain evidence="2">f13</strain>
    </source>
</reference>
<evidence type="ECO:0000313" key="2">
    <source>
        <dbReference type="Proteomes" id="UP001600894"/>
    </source>
</evidence>
<proteinExistence type="predicted"/>